<name>A0A0D0AU11_9AGAM</name>
<keyword evidence="3" id="KW-1185">Reference proteome</keyword>
<feature type="region of interest" description="Disordered" evidence="1">
    <location>
        <begin position="91"/>
        <end position="141"/>
    </location>
</feature>
<dbReference type="Proteomes" id="UP000054485">
    <property type="component" value="Unassembled WGS sequence"/>
</dbReference>
<dbReference type="STRING" id="930992.A0A0D0AU11"/>
<dbReference type="EMBL" id="KN835627">
    <property type="protein sequence ID" value="KIK35408.1"/>
    <property type="molecule type" value="Genomic_DNA"/>
</dbReference>
<dbReference type="HOGENOM" id="CLU_373918_0_0_1"/>
<gene>
    <name evidence="2" type="ORF">CY34DRAFT_576052</name>
</gene>
<feature type="compositionally biased region" description="Basic and acidic residues" evidence="1">
    <location>
        <begin position="292"/>
        <end position="303"/>
    </location>
</feature>
<feature type="compositionally biased region" description="Polar residues" evidence="1">
    <location>
        <begin position="400"/>
        <end position="417"/>
    </location>
</feature>
<dbReference type="InParanoid" id="A0A0D0AU11"/>
<feature type="region of interest" description="Disordered" evidence="1">
    <location>
        <begin position="287"/>
        <end position="334"/>
    </location>
</feature>
<reference evidence="2 3" key="1">
    <citation type="submission" date="2014-04" db="EMBL/GenBank/DDBJ databases">
        <authorList>
            <consortium name="DOE Joint Genome Institute"/>
            <person name="Kuo A."/>
            <person name="Ruytinx J."/>
            <person name="Rineau F."/>
            <person name="Colpaert J."/>
            <person name="Kohler A."/>
            <person name="Nagy L.G."/>
            <person name="Floudas D."/>
            <person name="Copeland A."/>
            <person name="Barry K.W."/>
            <person name="Cichocki N."/>
            <person name="Veneault-Fourrey C."/>
            <person name="LaButti K."/>
            <person name="Lindquist E.A."/>
            <person name="Lipzen A."/>
            <person name="Lundell T."/>
            <person name="Morin E."/>
            <person name="Murat C."/>
            <person name="Sun H."/>
            <person name="Tunlid A."/>
            <person name="Henrissat B."/>
            <person name="Grigoriev I.V."/>
            <person name="Hibbett D.S."/>
            <person name="Martin F."/>
            <person name="Nordberg H.P."/>
            <person name="Cantor M.N."/>
            <person name="Hua S.X."/>
        </authorList>
    </citation>
    <scope>NUCLEOTIDE SEQUENCE [LARGE SCALE GENOMIC DNA]</scope>
    <source>
        <strain evidence="2 3">UH-Slu-Lm8-n1</strain>
    </source>
</reference>
<accession>A0A0D0AU11</accession>
<evidence type="ECO:0000313" key="3">
    <source>
        <dbReference type="Proteomes" id="UP000054485"/>
    </source>
</evidence>
<feature type="compositionally biased region" description="Polar residues" evidence="1">
    <location>
        <begin position="524"/>
        <end position="543"/>
    </location>
</feature>
<sequence length="743" mass="79799">MAIDIYLSYSISRFALTCAWTLVGLLLADVAPRIWRDTGLKSVYKALRREVRAVMKAIPRWKVKNDLRVPKISIKYPVRSLFTRASPSSVVSSTRAAPPASPSQQIHKRRMPPGTYPGRPALSETSSELSRVREVIPGPSPPFISTTVDPACLPPVDLNSQHISHLSDAGPSRSDPITIHEDSWVHVSVSSHSPEQGQDPELSALDIPPLAPEGQTVTANVEVLSPKPRMHINSLPTIVARQVPLPESRPASVIGSVLSLFGAKSILSRPRGNKIKLDVGIDATQHQASTTDWERPTTGREEYQPSAVTGHRRMNSGPGPSMLRHADDDDESVVGKGARTEPLFGGRPESLLGTGGEAFVGGFSADVMASEAFVGGFAVECTENVFATQSGIASQPLFASGQSDVPSQNPPMNSSQTPTPPDAPITRSTITDPQPPEWVPPSNTDSISGANINTTADNPLLNLTSNADNPASNQNPTLTTAQKPEKLTKQERKKKALKTAVQTASQGAPPDPPETTPQDQQQTSSRAQTPGPDSQNPAGSASDPTLHGPTQDAAVPVQRTTEIDTNTTKHGHTRGVQGPDFPDSSPSSPPPPFKEVATPIEPTLLTPEQTERESMRGEFLMRELKQLEVLIAKAESGTGRGSPSAMSVERLNGLKERFGMVRGRVERRVYEDRSTEFETPPLLTLSGIDGPSAIDLVHTAIVDMLLETPHAEPLALVGYINKQKRGNGKVADLKNAVVDWVKE</sequence>
<evidence type="ECO:0000256" key="1">
    <source>
        <dbReference type="SAM" id="MobiDB-lite"/>
    </source>
</evidence>
<feature type="compositionally biased region" description="Polar residues" evidence="1">
    <location>
        <begin position="558"/>
        <end position="568"/>
    </location>
</feature>
<dbReference type="AlphaFoldDB" id="A0A0D0AU11"/>
<feature type="compositionally biased region" description="Polar residues" evidence="1">
    <location>
        <begin position="441"/>
        <end position="482"/>
    </location>
</feature>
<feature type="region of interest" description="Disordered" evidence="1">
    <location>
        <begin position="397"/>
        <end position="600"/>
    </location>
</feature>
<organism evidence="2 3">
    <name type="scientific">Suillus luteus UH-Slu-Lm8-n1</name>
    <dbReference type="NCBI Taxonomy" id="930992"/>
    <lineage>
        <taxon>Eukaryota</taxon>
        <taxon>Fungi</taxon>
        <taxon>Dikarya</taxon>
        <taxon>Basidiomycota</taxon>
        <taxon>Agaricomycotina</taxon>
        <taxon>Agaricomycetes</taxon>
        <taxon>Agaricomycetidae</taxon>
        <taxon>Boletales</taxon>
        <taxon>Suillineae</taxon>
        <taxon>Suillaceae</taxon>
        <taxon>Suillus</taxon>
    </lineage>
</organism>
<dbReference type="OrthoDB" id="2676567at2759"/>
<evidence type="ECO:0000313" key="2">
    <source>
        <dbReference type="EMBL" id="KIK35408.1"/>
    </source>
</evidence>
<reference evidence="3" key="2">
    <citation type="submission" date="2015-01" db="EMBL/GenBank/DDBJ databases">
        <title>Evolutionary Origins and Diversification of the Mycorrhizal Mutualists.</title>
        <authorList>
            <consortium name="DOE Joint Genome Institute"/>
            <consortium name="Mycorrhizal Genomics Consortium"/>
            <person name="Kohler A."/>
            <person name="Kuo A."/>
            <person name="Nagy L.G."/>
            <person name="Floudas D."/>
            <person name="Copeland A."/>
            <person name="Barry K.W."/>
            <person name="Cichocki N."/>
            <person name="Veneault-Fourrey C."/>
            <person name="LaButti K."/>
            <person name="Lindquist E.A."/>
            <person name="Lipzen A."/>
            <person name="Lundell T."/>
            <person name="Morin E."/>
            <person name="Murat C."/>
            <person name="Riley R."/>
            <person name="Ohm R."/>
            <person name="Sun H."/>
            <person name="Tunlid A."/>
            <person name="Henrissat B."/>
            <person name="Grigoriev I.V."/>
            <person name="Hibbett D.S."/>
            <person name="Martin F."/>
        </authorList>
    </citation>
    <scope>NUCLEOTIDE SEQUENCE [LARGE SCALE GENOMIC DNA]</scope>
    <source>
        <strain evidence="3">UH-Slu-Lm8-n1</strain>
    </source>
</reference>
<protein>
    <submittedName>
        <fullName evidence="2">Uncharacterized protein</fullName>
    </submittedName>
</protein>
<proteinExistence type="predicted"/>